<proteinExistence type="predicted"/>
<evidence type="ECO:0000313" key="3">
    <source>
        <dbReference type="Proteomes" id="UP001493487"/>
    </source>
</evidence>
<gene>
    <name evidence="2" type="ORF">QJS35_09730</name>
</gene>
<keyword evidence="1" id="KW-0732">Signal</keyword>
<accession>A0ABV1KRF7</accession>
<evidence type="ECO:0000256" key="1">
    <source>
        <dbReference type="SAM" id="SignalP"/>
    </source>
</evidence>
<dbReference type="Proteomes" id="UP001493487">
    <property type="component" value="Unassembled WGS sequence"/>
</dbReference>
<feature type="signal peptide" evidence="1">
    <location>
        <begin position="1"/>
        <end position="22"/>
    </location>
</feature>
<keyword evidence="3" id="KW-1185">Reference proteome</keyword>
<evidence type="ECO:0008006" key="4">
    <source>
        <dbReference type="Google" id="ProtNLM"/>
    </source>
</evidence>
<dbReference type="PROSITE" id="PS51257">
    <property type="entry name" value="PROKAR_LIPOPROTEIN"/>
    <property type="match status" value="1"/>
</dbReference>
<protein>
    <recommendedName>
        <fullName evidence="4">Sporulation protein</fullName>
    </recommendedName>
</protein>
<sequence length="135" mass="14956">MRKQWKTIALIITVISSLMVSAGCGNNNGTKNSIGMKTRSYANDGYLGMQNSHPRMPGHHMMSDYNVDNELMAQSIKNLPGVAASNVTFNGAEAYVTVKLKPGLQAREIPTVEQQVATVLRFNFPRYVIHVRSMK</sequence>
<organism evidence="2 3">
    <name type="scientific">Cohnella silvisoli</name>
    <dbReference type="NCBI Taxonomy" id="2873699"/>
    <lineage>
        <taxon>Bacteria</taxon>
        <taxon>Bacillati</taxon>
        <taxon>Bacillota</taxon>
        <taxon>Bacilli</taxon>
        <taxon>Bacillales</taxon>
        <taxon>Paenibacillaceae</taxon>
        <taxon>Cohnella</taxon>
    </lineage>
</organism>
<name>A0ABV1KRF7_9BACL</name>
<reference evidence="2 3" key="1">
    <citation type="journal article" date="2023" name="Genome Announc.">
        <title>Pan-Genome Analyses of the Genus Cohnella and Proposal of the Novel Species Cohnella silvisoli sp. nov., Isolated from Forest Soil.</title>
        <authorList>
            <person name="Wang C."/>
            <person name="Mao L."/>
            <person name="Bao G."/>
            <person name="Zhu H."/>
        </authorList>
    </citation>
    <scope>NUCLEOTIDE SEQUENCE [LARGE SCALE GENOMIC DNA]</scope>
    <source>
        <strain evidence="2 3">NL03-T5-1</strain>
    </source>
</reference>
<feature type="chain" id="PRO_5046907621" description="Sporulation protein" evidence="1">
    <location>
        <begin position="23"/>
        <end position="135"/>
    </location>
</feature>
<dbReference type="EMBL" id="JASKHM010000005">
    <property type="protein sequence ID" value="MEQ4482674.1"/>
    <property type="molecule type" value="Genomic_DNA"/>
</dbReference>
<evidence type="ECO:0000313" key="2">
    <source>
        <dbReference type="EMBL" id="MEQ4482674.1"/>
    </source>
</evidence>
<comment type="caution">
    <text evidence="2">The sequence shown here is derived from an EMBL/GenBank/DDBJ whole genome shotgun (WGS) entry which is preliminary data.</text>
</comment>
<dbReference type="RefSeq" id="WP_232185392.1">
    <property type="nucleotide sequence ID" value="NZ_JAIOAP010000005.1"/>
</dbReference>